<feature type="transmembrane region" description="Helical" evidence="14">
    <location>
        <begin position="124"/>
        <end position="146"/>
    </location>
</feature>
<dbReference type="Gramene" id="ERN09193">
    <property type="protein sequence ID" value="ERN09193"/>
    <property type="gene ID" value="AMTR_s00014p00244840"/>
</dbReference>
<evidence type="ECO:0000256" key="1">
    <source>
        <dbReference type="ARBA" id="ARBA00004477"/>
    </source>
</evidence>
<keyword evidence="16" id="KW-1185">Reference proteome</keyword>
<protein>
    <recommendedName>
        <fullName evidence="5 14">Dol-P-Glc:Glc(2)Man(9)GlcNAc(2)-PP-Dol alpha-1,2-glucosyltransferase</fullName>
        <ecNumber evidence="4 14">2.4.1.256</ecNumber>
    </recommendedName>
</protein>
<evidence type="ECO:0000256" key="11">
    <source>
        <dbReference type="ARBA" id="ARBA00023136"/>
    </source>
</evidence>
<evidence type="ECO:0000256" key="10">
    <source>
        <dbReference type="ARBA" id="ARBA00022989"/>
    </source>
</evidence>
<dbReference type="PANTHER" id="PTHR12989">
    <property type="entry name" value="ALPHA-1,2-GLUCOSYLTRANSFERASE ALG10"/>
    <property type="match status" value="1"/>
</dbReference>
<dbReference type="Proteomes" id="UP000017836">
    <property type="component" value="Unassembled WGS sequence"/>
</dbReference>
<evidence type="ECO:0000256" key="4">
    <source>
        <dbReference type="ARBA" id="ARBA00011967"/>
    </source>
</evidence>
<evidence type="ECO:0000256" key="2">
    <source>
        <dbReference type="ARBA" id="ARBA00004922"/>
    </source>
</evidence>
<feature type="transmembrane region" description="Helical" evidence="14">
    <location>
        <begin position="359"/>
        <end position="379"/>
    </location>
</feature>
<comment type="function">
    <text evidence="12">Dol-P-Glc:Glc(2)Man(9)GlcNAc(2)-PP-Dol alpha-1,2-glucosyltransferase that operates in the biosynthetic pathway of dolichol-linked oligosaccharides, the glycan precursors employed in protein asparagine (N)-glycosylation. The assembly of dolichol-linked oligosaccharides begins on the cytosolic side of the endoplasmic reticulum membrane and finishes in its lumen. The sequential addition of sugars to dolichol pyrophosphate produces dolichol-linked oligosaccharides containing fourteen sugars, including two GlcNAcs, nine mannoses and three glucoses. Once assembled, the oligosaccharide is transferred from the lipid to nascent proteins by oligosaccharyltransferases. In the lumen of the endoplasmic reticulum, adds the third and last glucose residue from dolichyl phosphate glucose (Dol-P-Glc) onto the lipid-linked oligosaccharide intermediate Glc(2)Man(9)GlcNAc(2)-PP-Dol to produce Glc(3)Man(9)GlcNAc(2)-PP-Dol.</text>
</comment>
<feature type="transmembrane region" description="Helical" evidence="14">
    <location>
        <begin position="166"/>
        <end position="189"/>
    </location>
</feature>
<keyword evidence="11 14" id="KW-0472">Membrane</keyword>
<comment type="catalytic activity">
    <reaction evidence="13">
        <text>an alpha-D-Glc-(1-&gt;3)-alpha-D-Glc-(1-&gt;3)-alpha-D-Man-(1-&gt;2)-alpha-D-Man-(1-&gt;2)-alpha-D-Man-(1-&gt;3)-[alpha-D-Man-(1-&gt;2)-alpha-D-Man-(1-&gt;3)-[alpha-D-Man-(1-&gt;2)-alpha-D-Man-(1-&gt;6)]-alpha-D-Man-(1-&gt;6)]-beta-D-Man-(1-&gt;4)-beta-D-GlcNAc-(1-&gt;4)-alpha-D-GlcNAc-diphospho-di-trans,poly-cis-dolichol + a di-trans,poly-cis-dolichyl beta-D-glucosyl phosphate = a alpha-D-Glc-(1-&gt;2)-alpha-D-Glc-(1-&gt;3)-alpha-D-Glc-(1-&gt;3)-alpha-D-Man-(1-&gt;2)-alpha-D-Man-(1-&gt;2)-alpha-D-Man-(1-&gt;3)-[alpha-D-Man-(1-&gt;2)-alpha-D-Man-(1-&gt;3)-[alpha-D-Man-(1-&gt;2)-alpha-D-Man-(1-&gt;6)]-alpha-D-Man-(1-&gt;6)]-beta-D-Man-(1-&gt;4)-beta-D-GlcNAc-(1-&gt;4)-alpha-D-GlcNAc-diphospho-di-trans,poly-cis-dolichol + a di-trans,poly-cis-dolichyl phosphate + H(+)</text>
        <dbReference type="Rhea" id="RHEA:29543"/>
        <dbReference type="Rhea" id="RHEA-COMP:19498"/>
        <dbReference type="Rhea" id="RHEA-COMP:19502"/>
        <dbReference type="Rhea" id="RHEA-COMP:19512"/>
        <dbReference type="Rhea" id="RHEA-COMP:19522"/>
        <dbReference type="ChEBI" id="CHEBI:15378"/>
        <dbReference type="ChEBI" id="CHEBI:57525"/>
        <dbReference type="ChEBI" id="CHEBI:57683"/>
        <dbReference type="ChEBI" id="CHEBI:132522"/>
        <dbReference type="ChEBI" id="CHEBI:132523"/>
        <dbReference type="EC" id="2.4.1.256"/>
    </reaction>
    <physiologicalReaction direction="left-to-right" evidence="13">
        <dbReference type="Rhea" id="RHEA:29544"/>
    </physiologicalReaction>
</comment>
<keyword evidence="6 14" id="KW-0328">Glycosyltransferase</keyword>
<dbReference type="Pfam" id="PF04922">
    <property type="entry name" value="DIE2_ALG10"/>
    <property type="match status" value="1"/>
</dbReference>
<keyword evidence="9" id="KW-0256">Endoplasmic reticulum</keyword>
<dbReference type="eggNOG" id="KOG2642">
    <property type="taxonomic scope" value="Eukaryota"/>
</dbReference>
<dbReference type="GO" id="GO:0048366">
    <property type="term" value="P:leaf development"/>
    <property type="evidence" value="ECO:0007669"/>
    <property type="project" value="EnsemblPlants"/>
</dbReference>
<evidence type="ECO:0000313" key="15">
    <source>
        <dbReference type="EMBL" id="ERN09193.1"/>
    </source>
</evidence>
<dbReference type="GO" id="GO:0006488">
    <property type="term" value="P:dolichol-linked oligosaccharide biosynthetic process"/>
    <property type="evidence" value="ECO:0007669"/>
    <property type="project" value="UniProtKB-UniRule"/>
</dbReference>
<keyword evidence="10 14" id="KW-1133">Transmembrane helix</keyword>
<comment type="pathway">
    <text evidence="2">Protein modification; protein glycosylation.</text>
</comment>
<dbReference type="GO" id="GO:0009651">
    <property type="term" value="P:response to salt stress"/>
    <property type="evidence" value="ECO:0007669"/>
    <property type="project" value="EnsemblPlants"/>
</dbReference>
<name>W1PMD0_AMBTC</name>
<dbReference type="InterPro" id="IPR016900">
    <property type="entry name" value="Alg10"/>
</dbReference>
<evidence type="ECO:0000256" key="8">
    <source>
        <dbReference type="ARBA" id="ARBA00022692"/>
    </source>
</evidence>
<proteinExistence type="inferred from homology"/>
<dbReference type="PIRSF" id="PIRSF028810">
    <property type="entry name" value="Alpha1_2_glucosyltferase_Alg10"/>
    <property type="match status" value="1"/>
</dbReference>
<feature type="transmembrane region" description="Helical" evidence="14">
    <location>
        <begin position="91"/>
        <end position="112"/>
    </location>
</feature>
<dbReference type="GO" id="GO:0005789">
    <property type="term" value="C:endoplasmic reticulum membrane"/>
    <property type="evidence" value="ECO:0007669"/>
    <property type="project" value="UniProtKB-SubCell"/>
</dbReference>
<keyword evidence="8 14" id="KW-0812">Transmembrane</keyword>
<dbReference type="GO" id="GO:0018279">
    <property type="term" value="P:protein N-linked glycosylation via asparagine"/>
    <property type="evidence" value="ECO:0007669"/>
    <property type="project" value="EnsemblPlants"/>
</dbReference>
<accession>W1PMD0</accession>
<organism evidence="15 16">
    <name type="scientific">Amborella trichopoda</name>
    <dbReference type="NCBI Taxonomy" id="13333"/>
    <lineage>
        <taxon>Eukaryota</taxon>
        <taxon>Viridiplantae</taxon>
        <taxon>Streptophyta</taxon>
        <taxon>Embryophyta</taxon>
        <taxon>Tracheophyta</taxon>
        <taxon>Spermatophyta</taxon>
        <taxon>Magnoliopsida</taxon>
        <taxon>Amborellales</taxon>
        <taxon>Amborellaceae</taxon>
        <taxon>Amborella</taxon>
    </lineage>
</organism>
<dbReference type="OMA" id="FPINWNT"/>
<dbReference type="GO" id="GO:0005783">
    <property type="term" value="C:endoplasmic reticulum"/>
    <property type="evidence" value="ECO:0000318"/>
    <property type="project" value="GO_Central"/>
</dbReference>
<dbReference type="EMBL" id="KI393051">
    <property type="protein sequence ID" value="ERN09193.1"/>
    <property type="molecule type" value="Genomic_DNA"/>
</dbReference>
<reference evidence="16" key="1">
    <citation type="journal article" date="2013" name="Science">
        <title>The Amborella genome and the evolution of flowering plants.</title>
        <authorList>
            <consortium name="Amborella Genome Project"/>
        </authorList>
    </citation>
    <scope>NUCLEOTIDE SEQUENCE [LARGE SCALE GENOMIC DNA]</scope>
</reference>
<dbReference type="AlphaFoldDB" id="W1PMD0"/>
<evidence type="ECO:0000256" key="5">
    <source>
        <dbReference type="ARBA" id="ARBA00018512"/>
    </source>
</evidence>
<evidence type="ECO:0000313" key="16">
    <source>
        <dbReference type="Proteomes" id="UP000017836"/>
    </source>
</evidence>
<dbReference type="HOGENOM" id="CLU_017053_1_0_1"/>
<sequence length="420" mass="46986">MGRLSIAVVVLLWSLPISILFNYIVPDAYMDEIFHLPQAQKYCNGDFRSWDPMITTLPGLYYLSLAYVGFIYPVMWFAGIASSYGELCTTLILRSMNCALAVICSLLFYCILRHMRPGVDERRATLCTLVVTLYPIHWFFTFLYYTDVASTAAVLAMYLASLKGSYWFSAVFGALAILVRQTNVVWLFFVASTGAISYAESLYEKDNIQYGDCTLSIERYTKFIVRGKSTGLKLRKRKVGGSMNTTTISPTGTYTPSSTSSSSCYGLLCEFWGISMKLWSFKWEVLVAYAPFLVLFAAFGTFVVWNGSLVVGAKEAHTASFHLVQLPYFGLVSAAAMAPVHFNLGQAVILYRAFQKDKFYYLVLGSLALAAGFLSVHFFRFSETSLPMGASYGMYLRLFALRKIPGYVASSSYGETFSDF</sequence>
<feature type="transmembrane region" description="Helical" evidence="14">
    <location>
        <begin position="60"/>
        <end position="79"/>
    </location>
</feature>
<evidence type="ECO:0000256" key="3">
    <source>
        <dbReference type="ARBA" id="ARBA00010600"/>
    </source>
</evidence>
<evidence type="ECO:0000256" key="14">
    <source>
        <dbReference type="PIRNR" id="PIRNR028810"/>
    </source>
</evidence>
<dbReference type="PANTHER" id="PTHR12989:SF10">
    <property type="entry name" value="DOL-P-GLC:GLC(2)MAN(9)GLCNAC(2)-PP-DOL ALPHA-1,2-GLUCOSYLTRANSFERASE-RELATED"/>
    <property type="match status" value="1"/>
</dbReference>
<feature type="transmembrane region" description="Helical" evidence="14">
    <location>
        <begin position="6"/>
        <end position="25"/>
    </location>
</feature>
<feature type="transmembrane region" description="Helical" evidence="14">
    <location>
        <begin position="286"/>
        <end position="308"/>
    </location>
</feature>
<evidence type="ECO:0000256" key="7">
    <source>
        <dbReference type="ARBA" id="ARBA00022679"/>
    </source>
</evidence>
<comment type="subcellular location">
    <subcellularLocation>
        <location evidence="1">Endoplasmic reticulum membrane</location>
        <topology evidence="1">Multi-pass membrane protein</topology>
    </subcellularLocation>
</comment>
<comment type="similarity">
    <text evidence="3 14">Belongs to the ALG10 glucosyltransferase family.</text>
</comment>
<evidence type="ECO:0000256" key="13">
    <source>
        <dbReference type="ARBA" id="ARBA00048064"/>
    </source>
</evidence>
<dbReference type="STRING" id="13333.W1PMD0"/>
<feature type="transmembrane region" description="Helical" evidence="14">
    <location>
        <begin position="328"/>
        <end position="352"/>
    </location>
</feature>
<comment type="caution">
    <text evidence="14">Lacks conserved residue(s) required for the propagation of feature annotation.</text>
</comment>
<evidence type="ECO:0000256" key="9">
    <source>
        <dbReference type="ARBA" id="ARBA00022824"/>
    </source>
</evidence>
<keyword evidence="7" id="KW-0808">Transferase</keyword>
<evidence type="ECO:0000256" key="6">
    <source>
        <dbReference type="ARBA" id="ARBA00022676"/>
    </source>
</evidence>
<evidence type="ECO:0000256" key="12">
    <source>
        <dbReference type="ARBA" id="ARBA00044727"/>
    </source>
</evidence>
<gene>
    <name evidence="15" type="ORF">AMTR_s00014p00244840</name>
</gene>
<dbReference type="EC" id="2.4.1.256" evidence="4 14"/>
<dbReference type="GO" id="GO:0006487">
    <property type="term" value="P:protein N-linked glycosylation"/>
    <property type="evidence" value="ECO:0000318"/>
    <property type="project" value="GO_Central"/>
</dbReference>
<dbReference type="GO" id="GO:0106073">
    <property type="term" value="F:dolichyl pyrophosphate Glc2Man9GlcNAc2 alpha-1,2-glucosyltransferase activity"/>
    <property type="evidence" value="ECO:0000318"/>
    <property type="project" value="GO_Central"/>
</dbReference>